<dbReference type="AlphaFoldDB" id="A0A4D6GUF4"/>
<dbReference type="EMBL" id="VRYN01000001">
    <property type="protein sequence ID" value="TYO81626.1"/>
    <property type="molecule type" value="Genomic_DNA"/>
</dbReference>
<reference evidence="1" key="3">
    <citation type="journal article" name="MicrobiologyOpen">
        <title>Whole-genome comparison between the type strain of Halobacterium salinarum (DSM 3754(T)) and the laboratory strains R1 and NRC-1.</title>
        <authorList>
            <person name="Pfeiffer F."/>
            <person name="Losensky G."/>
            <person name="Marchfelder A."/>
            <person name="Habermann B."/>
            <person name="Dyall-Smith M."/>
        </authorList>
    </citation>
    <scope>NUCLEOTIDE SEQUENCE</scope>
    <source>
        <strain evidence="1">91-R6</strain>
    </source>
</reference>
<reference evidence="2 4" key="2">
    <citation type="submission" date="2019-07" db="EMBL/GenBank/DDBJ databases">
        <title>Genomic Encyclopedia of Archaeal and Bacterial Type Strains, Phase II (KMG-II): from individual species to whole genera.</title>
        <authorList>
            <person name="Goeker M."/>
        </authorList>
    </citation>
    <scope>NUCLEOTIDE SEQUENCE [LARGE SCALE GENOMIC DNA]</scope>
    <source>
        <strain evidence="2 4">DSM 3754</strain>
    </source>
</reference>
<reference evidence="1 3" key="1">
    <citation type="journal article" date="2019" name="Microbiol. Resour. Announc.">
        <title>The Genome Sequence of the Halobacterium salinarum Type Strain Is Closely Related to That of Laboratory Strains NRC-1 and R1.</title>
        <authorList>
            <person name="Pfeiffer F."/>
            <person name="Marchfelder A."/>
            <person name="Habermann B."/>
            <person name="Dyall-Smith M.L."/>
        </authorList>
    </citation>
    <scope>NUCLEOTIDE SEQUENCE [LARGE SCALE GENOMIC DNA]</scope>
    <source>
        <strain evidence="1">91-R6</strain>
        <strain evidence="3">ATCC 33171 / DSM 3754 / JCM 8978 / NBRC 102687 / NCIMB 764 / 91-R6</strain>
    </source>
</reference>
<dbReference type="InterPro" id="IPR043870">
    <property type="entry name" value="DUF5830"/>
</dbReference>
<sequence length="126" mass="13398">MPGHSGSDGDTDRVEVGVELLAALEFESLSVADAVDRIEAVTTNPRTTRAILDAAEQRGLIERDAGRIYPQGGGHVDFDADVIRKDGAFSCRRCGCSLSTGHFIQFDAGEVGPFGSSCIRIVTGRE</sequence>
<evidence type="ECO:0000313" key="4">
    <source>
        <dbReference type="Proteomes" id="UP000323075"/>
    </source>
</evidence>
<organism evidence="1 3">
    <name type="scientific">Halobacterium salinarum (strain ATCC 33171 / DSM 3754 / JCM 8978 / NBRC 102687 / NCIMB 764 / 91-R6)</name>
    <dbReference type="NCBI Taxonomy" id="2597657"/>
    <lineage>
        <taxon>Archaea</taxon>
        <taxon>Methanobacteriati</taxon>
        <taxon>Methanobacteriota</taxon>
        <taxon>Stenosarchaea group</taxon>
        <taxon>Halobacteria</taxon>
        <taxon>Halobacteriales</taxon>
        <taxon>Halobacteriaceae</taxon>
        <taxon>Halobacterium</taxon>
    </lineage>
</organism>
<gene>
    <name evidence="2" type="ORF">APQ99_00132</name>
    <name evidence="1" type="ORF">HBSAL_08535</name>
</gene>
<protein>
    <submittedName>
        <fullName evidence="1">Uncharacterized protein</fullName>
    </submittedName>
</protein>
<dbReference type="GeneID" id="68694311"/>
<dbReference type="RefSeq" id="WP_010903194.1">
    <property type="nucleotide sequence ID" value="NZ_VRYN01000001.1"/>
</dbReference>
<dbReference type="EMBL" id="CP038631">
    <property type="protein sequence ID" value="QCC45355.1"/>
    <property type="molecule type" value="Genomic_DNA"/>
</dbReference>
<accession>A0A4D6GUF4</accession>
<dbReference type="Proteomes" id="UP000323075">
    <property type="component" value="Unassembled WGS sequence"/>
</dbReference>
<evidence type="ECO:0000313" key="2">
    <source>
        <dbReference type="EMBL" id="TYO81626.1"/>
    </source>
</evidence>
<dbReference type="Pfam" id="PF19148">
    <property type="entry name" value="DUF5830"/>
    <property type="match status" value="1"/>
</dbReference>
<proteinExistence type="predicted"/>
<dbReference type="Proteomes" id="UP000296216">
    <property type="component" value="Chromosome"/>
</dbReference>
<name>A0A4D6GUF4_HALS9</name>
<evidence type="ECO:0000313" key="1">
    <source>
        <dbReference type="EMBL" id="QCC45355.1"/>
    </source>
</evidence>
<evidence type="ECO:0000313" key="3">
    <source>
        <dbReference type="Proteomes" id="UP000296216"/>
    </source>
</evidence>